<dbReference type="AlphaFoldDB" id="A0A8T0EZ34"/>
<dbReference type="Proteomes" id="UP000807504">
    <property type="component" value="Unassembled WGS sequence"/>
</dbReference>
<feature type="region of interest" description="Disordered" evidence="1">
    <location>
        <begin position="20"/>
        <end position="83"/>
    </location>
</feature>
<feature type="compositionally biased region" description="Basic and acidic residues" evidence="1">
    <location>
        <begin position="39"/>
        <end position="74"/>
    </location>
</feature>
<proteinExistence type="predicted"/>
<evidence type="ECO:0000313" key="2">
    <source>
        <dbReference type="EMBL" id="KAF8783330.1"/>
    </source>
</evidence>
<evidence type="ECO:0000313" key="3">
    <source>
        <dbReference type="Proteomes" id="UP000807504"/>
    </source>
</evidence>
<reference evidence="2" key="1">
    <citation type="journal article" date="2020" name="bioRxiv">
        <title>Chromosome-level reference genome of the European wasp spider Argiope bruennichi: a resource for studies on range expansion and evolutionary adaptation.</title>
        <authorList>
            <person name="Sheffer M.M."/>
            <person name="Hoppe A."/>
            <person name="Krehenwinkel H."/>
            <person name="Uhl G."/>
            <person name="Kuss A.W."/>
            <person name="Jensen L."/>
            <person name="Jensen C."/>
            <person name="Gillespie R.G."/>
            <person name="Hoff K.J."/>
            <person name="Prost S."/>
        </authorList>
    </citation>
    <scope>NUCLEOTIDE SEQUENCE</scope>
</reference>
<accession>A0A8T0EZ34</accession>
<name>A0A8T0EZ34_ARGBR</name>
<dbReference type="EMBL" id="JABXBU010001863">
    <property type="protein sequence ID" value="KAF8783330.1"/>
    <property type="molecule type" value="Genomic_DNA"/>
</dbReference>
<evidence type="ECO:0000256" key="1">
    <source>
        <dbReference type="SAM" id="MobiDB-lite"/>
    </source>
</evidence>
<sequence>MSDCDKDFIARFENNLKVSDPQRKHLRRSNTAVSSSSTPDKKLEPVKDTSSKKTELDSSVKKEKDDKKDEHSDDTSCSEVDEG</sequence>
<feature type="compositionally biased region" description="Polar residues" evidence="1">
    <location>
        <begin position="29"/>
        <end position="38"/>
    </location>
</feature>
<gene>
    <name evidence="2" type="ORF">HNY73_013505</name>
</gene>
<protein>
    <submittedName>
        <fullName evidence="2">Uncharacterized protein</fullName>
    </submittedName>
</protein>
<organism evidence="2 3">
    <name type="scientific">Argiope bruennichi</name>
    <name type="common">Wasp spider</name>
    <name type="synonym">Aranea bruennichi</name>
    <dbReference type="NCBI Taxonomy" id="94029"/>
    <lineage>
        <taxon>Eukaryota</taxon>
        <taxon>Metazoa</taxon>
        <taxon>Ecdysozoa</taxon>
        <taxon>Arthropoda</taxon>
        <taxon>Chelicerata</taxon>
        <taxon>Arachnida</taxon>
        <taxon>Araneae</taxon>
        <taxon>Araneomorphae</taxon>
        <taxon>Entelegynae</taxon>
        <taxon>Araneoidea</taxon>
        <taxon>Araneidae</taxon>
        <taxon>Argiope</taxon>
    </lineage>
</organism>
<comment type="caution">
    <text evidence="2">The sequence shown here is derived from an EMBL/GenBank/DDBJ whole genome shotgun (WGS) entry which is preliminary data.</text>
</comment>
<keyword evidence="3" id="KW-1185">Reference proteome</keyword>
<reference evidence="2" key="2">
    <citation type="submission" date="2020-06" db="EMBL/GenBank/DDBJ databases">
        <authorList>
            <person name="Sheffer M."/>
        </authorList>
    </citation>
    <scope>NUCLEOTIDE SEQUENCE</scope>
</reference>